<evidence type="ECO:0000256" key="2">
    <source>
        <dbReference type="ARBA" id="ARBA00023015"/>
    </source>
</evidence>
<evidence type="ECO:0000313" key="7">
    <source>
        <dbReference type="Proteomes" id="UP000789831"/>
    </source>
</evidence>
<dbReference type="PROSITE" id="PS51821">
    <property type="entry name" value="VELVET"/>
    <property type="match status" value="1"/>
</dbReference>
<evidence type="ECO:0000259" key="5">
    <source>
        <dbReference type="PROSITE" id="PS51821"/>
    </source>
</evidence>
<dbReference type="InterPro" id="IPR021740">
    <property type="entry name" value="Velvet"/>
</dbReference>
<proteinExistence type="predicted"/>
<dbReference type="PANTHER" id="PTHR33572">
    <property type="entry name" value="SPORE DEVELOPMENT REGULATOR VOSA"/>
    <property type="match status" value="1"/>
</dbReference>
<evidence type="ECO:0000256" key="4">
    <source>
        <dbReference type="ARBA" id="ARBA00023242"/>
    </source>
</evidence>
<organism evidence="6 7">
    <name type="scientific">Ambispora gerdemannii</name>
    <dbReference type="NCBI Taxonomy" id="144530"/>
    <lineage>
        <taxon>Eukaryota</taxon>
        <taxon>Fungi</taxon>
        <taxon>Fungi incertae sedis</taxon>
        <taxon>Mucoromycota</taxon>
        <taxon>Glomeromycotina</taxon>
        <taxon>Glomeromycetes</taxon>
        <taxon>Archaeosporales</taxon>
        <taxon>Ambisporaceae</taxon>
        <taxon>Ambispora</taxon>
    </lineage>
</organism>
<dbReference type="EMBL" id="CAJVPL010001177">
    <property type="protein sequence ID" value="CAG8557259.1"/>
    <property type="molecule type" value="Genomic_DNA"/>
</dbReference>
<keyword evidence="4" id="KW-0539">Nucleus</keyword>
<keyword evidence="3" id="KW-0804">Transcription</keyword>
<dbReference type="Gene3D" id="2.60.40.3960">
    <property type="entry name" value="Velvet domain"/>
    <property type="match status" value="1"/>
</dbReference>
<dbReference type="InterPro" id="IPR038491">
    <property type="entry name" value="Velvet_dom_sf"/>
</dbReference>
<dbReference type="GO" id="GO:0005634">
    <property type="term" value="C:nucleus"/>
    <property type="evidence" value="ECO:0007669"/>
    <property type="project" value="UniProtKB-SubCell"/>
</dbReference>
<dbReference type="PANTHER" id="PTHR33572:SF3">
    <property type="entry name" value="VELVET COMPLEX SUBUNIT B"/>
    <property type="match status" value="1"/>
</dbReference>
<reference evidence="6" key="1">
    <citation type="submission" date="2021-06" db="EMBL/GenBank/DDBJ databases">
        <authorList>
            <person name="Kallberg Y."/>
            <person name="Tangrot J."/>
            <person name="Rosling A."/>
        </authorList>
    </citation>
    <scope>NUCLEOTIDE SEQUENCE</scope>
    <source>
        <strain evidence="6">MT106</strain>
    </source>
</reference>
<dbReference type="OrthoDB" id="5599552at2759"/>
<keyword evidence="7" id="KW-1185">Reference proteome</keyword>
<protein>
    <submittedName>
        <fullName evidence="6">9817_t:CDS:1</fullName>
    </submittedName>
</protein>
<accession>A0A9N9BAT9</accession>
<gene>
    <name evidence="6" type="ORF">AGERDE_LOCUS6974</name>
</gene>
<evidence type="ECO:0000256" key="1">
    <source>
        <dbReference type="ARBA" id="ARBA00004123"/>
    </source>
</evidence>
<dbReference type="Proteomes" id="UP000789831">
    <property type="component" value="Unassembled WGS sequence"/>
</dbReference>
<evidence type="ECO:0000313" key="6">
    <source>
        <dbReference type="EMBL" id="CAG8557259.1"/>
    </source>
</evidence>
<comment type="caution">
    <text evidence="6">The sequence shown here is derived from an EMBL/GenBank/DDBJ whole genome shotgun (WGS) entry which is preliminary data.</text>
</comment>
<name>A0A9N9BAT9_9GLOM</name>
<keyword evidence="2" id="KW-0805">Transcription regulation</keyword>
<dbReference type="InterPro" id="IPR037525">
    <property type="entry name" value="Velvet_dom"/>
</dbReference>
<comment type="subcellular location">
    <subcellularLocation>
        <location evidence="1">Nucleus</location>
    </subcellularLocation>
</comment>
<dbReference type="Pfam" id="PF11754">
    <property type="entry name" value="Velvet"/>
    <property type="match status" value="1"/>
</dbReference>
<evidence type="ECO:0000256" key="3">
    <source>
        <dbReference type="ARBA" id="ARBA00023163"/>
    </source>
</evidence>
<sequence>MAYISSIYYILEFVQHPFEGQIDSFVEPEPILKLTAYNALGAINPEDINISNLIVVAYIVMLQDDNDEDNSNTKSWIKTTREKFYDYCMETPYKLMDLENRNGIYFVFSELNIPKCGVYKIVYRVFDITSPRLLTFDGEKLYPLDEIESNRIIIYSNEFPIRKSEPNALSTWLNGQIIWHWLNLLDEKIAKHNFVF</sequence>
<feature type="domain" description="Velvet" evidence="5">
    <location>
        <begin position="4"/>
        <end position="183"/>
    </location>
</feature>
<dbReference type="AlphaFoldDB" id="A0A9N9BAT9"/>